<protein>
    <submittedName>
        <fullName evidence="2">Uncharacterized protein</fullName>
    </submittedName>
</protein>
<proteinExistence type="predicted"/>
<keyword evidence="1" id="KW-0812">Transmembrane</keyword>
<dbReference type="OrthoDB" id="5426789at2759"/>
<keyword evidence="3" id="KW-1185">Reference proteome</keyword>
<sequence length="525" mass="58104">MMDEQMPKYVTTCRLIALTVWLLQHRMLVNQGFVFRRSGLSTDSIVILVIGATSTAWTASILYHAYYDSPNSSGKGTLPLWSGKAIPLYPMSICLIEAPILVQTLFILWVLKCIPAVWASRSGNSPNLWRSLRTRSPFDWESGLGYYVYTLLFTTTFITVGTASAVAIAAGGPHTTSGILSLAGLIVFFFNGTPRHPYNAAPHSYASDTLRIILPTMHHEGTVYQLPSADRGFDAIWSPKISNEHREADGEIMLLFQHMRCGRWLPHEPLERLRATLARFHARVILSPSEARLLADFIYPDLNSSNVSGEGSRPESFRSLHCKRAEGVHLIGRDLLFALCHAEYLVFMSQHSLPDETCAKLHRLRLMSRSGATSSPTSSPNSPDHTIGFLPGLAGYREAARYVYAIFALPVDASALHFDVAPPVFSAALGKAPPDIEAYVAELWDLSMRHCEGTFSALWFFATVWFMEMGNVNGFHIFPLRCDGREGDMVAQGVMWRQAWFSACVAQIISCSGVVFGAFVGGAFP</sequence>
<feature type="transmembrane region" description="Helical" evidence="1">
    <location>
        <begin position="144"/>
        <end position="170"/>
    </location>
</feature>
<gene>
    <name evidence="2" type="ORF">BU26DRAFT_602550</name>
</gene>
<keyword evidence="1" id="KW-1133">Transmembrane helix</keyword>
<feature type="transmembrane region" description="Helical" evidence="1">
    <location>
        <begin position="45"/>
        <end position="66"/>
    </location>
</feature>
<feature type="transmembrane region" description="Helical" evidence="1">
    <location>
        <begin position="499"/>
        <end position="524"/>
    </location>
</feature>
<evidence type="ECO:0000256" key="1">
    <source>
        <dbReference type="SAM" id="Phobius"/>
    </source>
</evidence>
<dbReference type="EMBL" id="ML987192">
    <property type="protein sequence ID" value="KAF2252099.1"/>
    <property type="molecule type" value="Genomic_DNA"/>
</dbReference>
<keyword evidence="1" id="KW-0472">Membrane</keyword>
<dbReference type="RefSeq" id="XP_033687103.1">
    <property type="nucleotide sequence ID" value="XM_033835363.1"/>
</dbReference>
<name>A0A6A6IPC3_9PLEO</name>
<evidence type="ECO:0000313" key="2">
    <source>
        <dbReference type="EMBL" id="KAF2252099.1"/>
    </source>
</evidence>
<reference evidence="2" key="1">
    <citation type="journal article" date="2020" name="Stud. Mycol.">
        <title>101 Dothideomycetes genomes: a test case for predicting lifestyles and emergence of pathogens.</title>
        <authorList>
            <person name="Haridas S."/>
            <person name="Albert R."/>
            <person name="Binder M."/>
            <person name="Bloem J."/>
            <person name="Labutti K."/>
            <person name="Salamov A."/>
            <person name="Andreopoulos B."/>
            <person name="Baker S."/>
            <person name="Barry K."/>
            <person name="Bills G."/>
            <person name="Bluhm B."/>
            <person name="Cannon C."/>
            <person name="Castanera R."/>
            <person name="Culley D."/>
            <person name="Daum C."/>
            <person name="Ezra D."/>
            <person name="Gonzalez J."/>
            <person name="Henrissat B."/>
            <person name="Kuo A."/>
            <person name="Liang C."/>
            <person name="Lipzen A."/>
            <person name="Lutzoni F."/>
            <person name="Magnuson J."/>
            <person name="Mondo S."/>
            <person name="Nolan M."/>
            <person name="Ohm R."/>
            <person name="Pangilinan J."/>
            <person name="Park H.-J."/>
            <person name="Ramirez L."/>
            <person name="Alfaro M."/>
            <person name="Sun H."/>
            <person name="Tritt A."/>
            <person name="Yoshinaga Y."/>
            <person name="Zwiers L.-H."/>
            <person name="Turgeon B."/>
            <person name="Goodwin S."/>
            <person name="Spatafora J."/>
            <person name="Crous P."/>
            <person name="Grigoriev I."/>
        </authorList>
    </citation>
    <scope>NUCLEOTIDE SEQUENCE</scope>
    <source>
        <strain evidence="2">CBS 122368</strain>
    </source>
</reference>
<feature type="transmembrane region" description="Helical" evidence="1">
    <location>
        <begin position="457"/>
        <end position="479"/>
    </location>
</feature>
<accession>A0A6A6IPC3</accession>
<organism evidence="2 3">
    <name type="scientific">Trematosphaeria pertusa</name>
    <dbReference type="NCBI Taxonomy" id="390896"/>
    <lineage>
        <taxon>Eukaryota</taxon>
        <taxon>Fungi</taxon>
        <taxon>Dikarya</taxon>
        <taxon>Ascomycota</taxon>
        <taxon>Pezizomycotina</taxon>
        <taxon>Dothideomycetes</taxon>
        <taxon>Pleosporomycetidae</taxon>
        <taxon>Pleosporales</taxon>
        <taxon>Massarineae</taxon>
        <taxon>Trematosphaeriaceae</taxon>
        <taxon>Trematosphaeria</taxon>
    </lineage>
</organism>
<dbReference type="Proteomes" id="UP000800094">
    <property type="component" value="Unassembled WGS sequence"/>
</dbReference>
<evidence type="ECO:0000313" key="3">
    <source>
        <dbReference type="Proteomes" id="UP000800094"/>
    </source>
</evidence>
<dbReference type="GeneID" id="54588693"/>
<feature type="transmembrane region" description="Helical" evidence="1">
    <location>
        <begin position="86"/>
        <end position="111"/>
    </location>
</feature>
<feature type="transmembrane region" description="Helical" evidence="1">
    <location>
        <begin position="176"/>
        <end position="193"/>
    </location>
</feature>
<dbReference type="AlphaFoldDB" id="A0A6A6IPC3"/>